<keyword evidence="2" id="KW-1185">Reference proteome</keyword>
<dbReference type="NCBIfam" id="TIGR04065">
    <property type="entry name" value="ocin_CLI_3235"/>
    <property type="match status" value="1"/>
</dbReference>
<evidence type="ECO:0000313" key="1">
    <source>
        <dbReference type="EMBL" id="MDQ0495630.1"/>
    </source>
</evidence>
<dbReference type="Proteomes" id="UP001242811">
    <property type="component" value="Unassembled WGS sequence"/>
</dbReference>
<evidence type="ECO:0000313" key="2">
    <source>
        <dbReference type="Proteomes" id="UP001242811"/>
    </source>
</evidence>
<comment type="caution">
    <text evidence="1">The sequence shown here is derived from an EMBL/GenBank/DDBJ whole genome shotgun (WGS) entry which is preliminary data.</text>
</comment>
<sequence length="44" mass="4953">MKKLGKKMEKAQYTVQQYSCTCNCVCFSVWLSSLATTAVYNSAH</sequence>
<dbReference type="EMBL" id="JAUSWA010000025">
    <property type="protein sequence ID" value="MDQ0495630.1"/>
    <property type="molecule type" value="Genomic_DNA"/>
</dbReference>
<proteinExistence type="predicted"/>
<protein>
    <submittedName>
        <fullName evidence="1">Bacteriocin</fullName>
    </submittedName>
</protein>
<gene>
    <name evidence="1" type="ORF">QOZ95_003812</name>
</gene>
<dbReference type="InterPro" id="IPR023968">
    <property type="entry name" value="Bacteriocin_CLI3235"/>
</dbReference>
<accession>A0ABU0L1U2</accession>
<dbReference type="RefSeq" id="WP_152380666.1">
    <property type="nucleotide sequence ID" value="NZ_JAUSWA010000025.1"/>
</dbReference>
<reference evidence="1 2" key="1">
    <citation type="submission" date="2023-07" db="EMBL/GenBank/DDBJ databases">
        <title>Genomic Encyclopedia of Type Strains, Phase IV (KMG-IV): sequencing the most valuable type-strain genomes for metagenomic binning, comparative biology and taxonomic classification.</title>
        <authorList>
            <person name="Goeker M."/>
        </authorList>
    </citation>
    <scope>NUCLEOTIDE SEQUENCE [LARGE SCALE GENOMIC DNA]</scope>
    <source>
        <strain evidence="1 2">DSM 14914</strain>
    </source>
</reference>
<name>A0ABU0L1U2_9BACL</name>
<organism evidence="1 2">
    <name type="scientific">Paenibacillus brasilensis</name>
    <dbReference type="NCBI Taxonomy" id="128574"/>
    <lineage>
        <taxon>Bacteria</taxon>
        <taxon>Bacillati</taxon>
        <taxon>Bacillota</taxon>
        <taxon>Bacilli</taxon>
        <taxon>Bacillales</taxon>
        <taxon>Paenibacillaceae</taxon>
        <taxon>Paenibacillus</taxon>
    </lineage>
</organism>